<dbReference type="EMBL" id="JAERRB010000001">
    <property type="protein sequence ID" value="MBL0739663.1"/>
    <property type="molecule type" value="Genomic_DNA"/>
</dbReference>
<dbReference type="CDD" id="cd00063">
    <property type="entry name" value="FN3"/>
    <property type="match status" value="1"/>
</dbReference>
<dbReference type="Pfam" id="PF00041">
    <property type="entry name" value="fn3"/>
    <property type="match status" value="1"/>
</dbReference>
<dbReference type="InterPro" id="IPR013783">
    <property type="entry name" value="Ig-like_fold"/>
</dbReference>
<dbReference type="SMART" id="SM00060">
    <property type="entry name" value="FN3"/>
    <property type="match status" value="2"/>
</dbReference>
<evidence type="ECO:0000313" key="3">
    <source>
        <dbReference type="EMBL" id="MBL0739663.1"/>
    </source>
</evidence>
<organism evidence="3 4">
    <name type="scientific">Chryseolinea lacunae</name>
    <dbReference type="NCBI Taxonomy" id="2801331"/>
    <lineage>
        <taxon>Bacteria</taxon>
        <taxon>Pseudomonadati</taxon>
        <taxon>Bacteroidota</taxon>
        <taxon>Cytophagia</taxon>
        <taxon>Cytophagales</taxon>
        <taxon>Fulvivirgaceae</taxon>
        <taxon>Chryseolinea</taxon>
    </lineage>
</organism>
<dbReference type="Gene3D" id="2.60.40.10">
    <property type="entry name" value="Immunoglobulins"/>
    <property type="match status" value="1"/>
</dbReference>
<accession>A0ABS1KK88</accession>
<dbReference type="RefSeq" id="WP_202006638.1">
    <property type="nucleotide sequence ID" value="NZ_JAERRB010000001.1"/>
</dbReference>
<sequence>MRKLTLLFLFLGLWSHHAFAQSYPVQSTTVLSPPYSTYLSDYAAPGAQHFATTLLLKDTRVAEYPTKLRLTIEGTGITIRTKQNFVPRQPLTLYGGVPVTVYGDELEEYFTPANLDFAGISRSQFEKSAKLPEGIYRFSVEVLDYNRGTVVSNKGVATAWVILNDPPLLNLPRNNAKAKIVDPTNMAFTWTPRHTGSPNAAFTTHYTFRLVEIWPATRSPYDAMLSQPTLFEITTDFTQLSYGPAEPALIPGRKYAWQVQAKDVDGRDLFKNQGKSEVFVFQFGDALGTPEGLYLQTANTTSLAVRWELTTAGADAVTFRARYRPKNNRSHDTWYETTSENQWATLQPLQADTEYEVQVRAEQIGQISEYCPAKVFKTALPGSNQFVCKPDSPLPPVPPGTTPPNLRADDVIKAGGFDVKITDVKASGSGFSGTGLAVVPWFKYAKVKVSFKNIGVNDQRMLSSGEIKSVWNADSKFLLTISKPTDVANAAKTGELPVNIVATETLIEITGTSIVTVTKNENGEVEIHTANGQKQTLDKGKSYSIADPMGNGYVVDKDGNITKTTADEARAAATRGDRNYDLVLRFEKGNGRFGFDAKKYDALSPLYQHLEDGTAIAWKATTASAPDVVAATLEGTGIDPKKVRFELSGVPLTPTVAQDNNYTLSVTGKAEGTQEELLALYSPGGTEKNKVLGKLNLTSYNTLDKNVVIVPVITNNQDKLPQGLSNDAIKDELNAIYSQAIAHWKVSFAPALSVALNPTFDDGNSGLLSNYTADMSKVIKAFGPLQADTYYLFLVFGPTQSGPNALGYMPRSKQAGFVFLKNHRENSKAIMRTMAHELGHGVFNLKHTFSEFPALQQNTTDNLMDYGSGTTLCKYQWDFVHDPQMALPLFEGDEDGESIASASLACINAEIKNKLKGNVFYDPAGEIIDIGSAIPHAFYSMSEEDVKLRGRLAAFKVGEVMYRVYFYPKDMRFAGYAPVGKVYDNIASFKADRFTGTTGSVANVQEVKVGSNCAYSIFKNGALVETGKMNHCKCEELPDTKPTTPTNESLTGLAGGFYTNHEKTPGIDKEVLYRVSMLIGQMGDDFYKKYLPDAETMPLTNDNLLVMEESLKSYIELQNRLYQKANLSSFEMLVTFLKTCYEEYKMQLNGEVRDIVPYCFWKKADVSPGLYYSVVDPAFNAGIVDGAWEMLVGLRDMANFVDCWMPMASVTFWLSGECQITRDKTLNFFSAMGDVVKDGAKFDAFKSTVSTQFQDYLGSLDGFLPNNRHEHGKLVFNIASLFFVGGEASAVVKGVSITEKTALAMEKLGAVISKIKLPAIVKFIPKSLKGAAVGAAMVLSVSAGSVTTELATFFPKATEFVINIADNAATAAAKVAEVTETIAANATKIEGAIAAAEKSTITLVDEAGKIATLGEGALAVTDIGSHVILSVHVGQNLQHIKAFEKATAAVIVLTTMGTLGQKAKDATCTFCTQAMTCGCFEELSIAFTNYLTTLKEICERNPENGLAICTKLKTGSFPTKPFLANASEPTTDGNHLANNKASYTGSILDTYNYLYTHHTSNDPKAPYARVDWSALTSFGKLKENVQAEVVQFSDNTKSKTLIEFCADVRDAQGFLEFINHPDNFNFVDGFLIYREAKNLSGSEQSDRLSTLQEELNELQVGNLINSTVFDKTKFWLDKAVDVAARRGKFAEGKAFEAYIASQLKNPNSKVYLDLKSKHIADLDERSIYQQVQFCLGGDCQSKGNYFVADFVFVKINRDDRGREYVDVVLADSKLNKTTGFTKNQEKGMYIEKLDIKAVSKTVKNGNQIEANPLKGNEIPQFEDRTLQGTRLNRSFFKIYGDGSSSGYRGISY</sequence>
<evidence type="ECO:0000256" key="1">
    <source>
        <dbReference type="SAM" id="SignalP"/>
    </source>
</evidence>
<gene>
    <name evidence="3" type="ORF">JI741_00475</name>
</gene>
<dbReference type="Proteomes" id="UP000613030">
    <property type="component" value="Unassembled WGS sequence"/>
</dbReference>
<dbReference type="PROSITE" id="PS50853">
    <property type="entry name" value="FN3"/>
    <property type="match status" value="1"/>
</dbReference>
<keyword evidence="1" id="KW-0732">Signal</keyword>
<evidence type="ECO:0000313" key="4">
    <source>
        <dbReference type="Proteomes" id="UP000613030"/>
    </source>
</evidence>
<feature type="signal peptide" evidence="1">
    <location>
        <begin position="1"/>
        <end position="20"/>
    </location>
</feature>
<name>A0ABS1KK88_9BACT</name>
<keyword evidence="4" id="KW-1185">Reference proteome</keyword>
<protein>
    <submittedName>
        <fullName evidence="3">Fibronectin type III domain-containing protein</fullName>
    </submittedName>
</protein>
<feature type="domain" description="Fibronectin type-III" evidence="2">
    <location>
        <begin position="289"/>
        <end position="381"/>
    </location>
</feature>
<feature type="chain" id="PRO_5045442170" evidence="1">
    <location>
        <begin position="21"/>
        <end position="1852"/>
    </location>
</feature>
<dbReference type="InterPro" id="IPR036116">
    <property type="entry name" value="FN3_sf"/>
</dbReference>
<evidence type="ECO:0000259" key="2">
    <source>
        <dbReference type="PROSITE" id="PS50853"/>
    </source>
</evidence>
<reference evidence="3 4" key="1">
    <citation type="submission" date="2021-01" db="EMBL/GenBank/DDBJ databases">
        <title>Chryseolinea sp. Jin1 Genome sequencing and assembly.</title>
        <authorList>
            <person name="Kim I."/>
        </authorList>
    </citation>
    <scope>NUCLEOTIDE SEQUENCE [LARGE SCALE GENOMIC DNA]</scope>
    <source>
        <strain evidence="3 4">Jin1</strain>
    </source>
</reference>
<comment type="caution">
    <text evidence="3">The sequence shown here is derived from an EMBL/GenBank/DDBJ whole genome shotgun (WGS) entry which is preliminary data.</text>
</comment>
<proteinExistence type="predicted"/>
<dbReference type="InterPro" id="IPR003961">
    <property type="entry name" value="FN3_dom"/>
</dbReference>
<dbReference type="SUPFAM" id="SSF49265">
    <property type="entry name" value="Fibronectin type III"/>
    <property type="match status" value="1"/>
</dbReference>